<name>A0ABU5MUR0_9BACT</name>
<dbReference type="SMART" id="SM00387">
    <property type="entry name" value="HATPase_c"/>
    <property type="match status" value="1"/>
</dbReference>
<dbReference type="InterPro" id="IPR036097">
    <property type="entry name" value="HisK_dim/P_sf"/>
</dbReference>
<dbReference type="EMBL" id="JARVCO010000006">
    <property type="protein sequence ID" value="MDZ8117953.1"/>
    <property type="molecule type" value="Genomic_DNA"/>
</dbReference>
<dbReference type="InterPro" id="IPR013767">
    <property type="entry name" value="PAS_fold"/>
</dbReference>
<dbReference type="InterPro" id="IPR005467">
    <property type="entry name" value="His_kinase_dom"/>
</dbReference>
<dbReference type="Gene3D" id="3.40.50.2300">
    <property type="match status" value="1"/>
</dbReference>
<dbReference type="InterPro" id="IPR001789">
    <property type="entry name" value="Sig_transdc_resp-reg_receiver"/>
</dbReference>
<dbReference type="InterPro" id="IPR001610">
    <property type="entry name" value="PAC"/>
</dbReference>
<dbReference type="Proteomes" id="UP001290861">
    <property type="component" value="Unassembled WGS sequence"/>
</dbReference>
<dbReference type="CDD" id="cd00156">
    <property type="entry name" value="REC"/>
    <property type="match status" value="1"/>
</dbReference>
<dbReference type="PROSITE" id="PS50109">
    <property type="entry name" value="HIS_KIN"/>
    <property type="match status" value="1"/>
</dbReference>
<dbReference type="PANTHER" id="PTHR43304:SF1">
    <property type="entry name" value="PAC DOMAIN-CONTAINING PROTEIN"/>
    <property type="match status" value="1"/>
</dbReference>
<dbReference type="InterPro" id="IPR000700">
    <property type="entry name" value="PAS-assoc_C"/>
</dbReference>
<dbReference type="Pfam" id="PF08448">
    <property type="entry name" value="PAS_4"/>
    <property type="match status" value="2"/>
</dbReference>
<keyword evidence="13" id="KW-1185">Reference proteome</keyword>
<organism evidence="12 13">
    <name type="scientific">Pontiella agarivorans</name>
    <dbReference type="NCBI Taxonomy" id="3038953"/>
    <lineage>
        <taxon>Bacteria</taxon>
        <taxon>Pseudomonadati</taxon>
        <taxon>Kiritimatiellota</taxon>
        <taxon>Kiritimatiellia</taxon>
        <taxon>Kiritimatiellales</taxon>
        <taxon>Pontiellaceae</taxon>
        <taxon>Pontiella</taxon>
    </lineage>
</organism>
<dbReference type="InterPro" id="IPR011006">
    <property type="entry name" value="CheY-like_superfamily"/>
</dbReference>
<dbReference type="SUPFAM" id="SSF47384">
    <property type="entry name" value="Homodimeric domain of signal transducing histidine kinase"/>
    <property type="match status" value="1"/>
</dbReference>
<feature type="signal peptide" evidence="7">
    <location>
        <begin position="1"/>
        <end position="21"/>
    </location>
</feature>
<evidence type="ECO:0000313" key="12">
    <source>
        <dbReference type="EMBL" id="MDZ8117953.1"/>
    </source>
</evidence>
<dbReference type="SMART" id="SM00062">
    <property type="entry name" value="PBPb"/>
    <property type="match status" value="1"/>
</dbReference>
<gene>
    <name evidence="12" type="ORF">P9H32_04875</name>
</gene>
<dbReference type="InterPro" id="IPR003594">
    <property type="entry name" value="HATPase_dom"/>
</dbReference>
<dbReference type="Pfam" id="PF00989">
    <property type="entry name" value="PAS"/>
    <property type="match status" value="2"/>
</dbReference>
<dbReference type="SMART" id="SM00448">
    <property type="entry name" value="REC"/>
    <property type="match status" value="1"/>
</dbReference>
<evidence type="ECO:0000313" key="13">
    <source>
        <dbReference type="Proteomes" id="UP001290861"/>
    </source>
</evidence>
<feature type="domain" description="PAC" evidence="11">
    <location>
        <begin position="368"/>
        <end position="421"/>
    </location>
</feature>
<comment type="caution">
    <text evidence="12">The sequence shown here is derived from an EMBL/GenBank/DDBJ whole genome shotgun (WGS) entry which is preliminary data.</text>
</comment>
<dbReference type="EC" id="2.7.13.3" evidence="2"/>
<accession>A0ABU5MUR0</accession>
<dbReference type="InterPro" id="IPR003661">
    <property type="entry name" value="HisK_dim/P_dom"/>
</dbReference>
<feature type="domain" description="PAC" evidence="11">
    <location>
        <begin position="750"/>
        <end position="802"/>
    </location>
</feature>
<dbReference type="PRINTS" id="PR00344">
    <property type="entry name" value="BCTRLSENSOR"/>
</dbReference>
<evidence type="ECO:0000259" key="8">
    <source>
        <dbReference type="PROSITE" id="PS50109"/>
    </source>
</evidence>
<feature type="domain" description="PAS" evidence="10">
    <location>
        <begin position="297"/>
        <end position="367"/>
    </location>
</feature>
<dbReference type="InterPro" id="IPR035965">
    <property type="entry name" value="PAS-like_dom_sf"/>
</dbReference>
<evidence type="ECO:0000256" key="6">
    <source>
        <dbReference type="PROSITE-ProRule" id="PRU00169"/>
    </source>
</evidence>
<keyword evidence="5" id="KW-0418">Kinase</keyword>
<dbReference type="PROSITE" id="PS50112">
    <property type="entry name" value="PAS"/>
    <property type="match status" value="4"/>
</dbReference>
<dbReference type="SUPFAM" id="SSF52172">
    <property type="entry name" value="CheY-like"/>
    <property type="match status" value="1"/>
</dbReference>
<evidence type="ECO:0000256" key="2">
    <source>
        <dbReference type="ARBA" id="ARBA00012438"/>
    </source>
</evidence>
<evidence type="ECO:0000259" key="9">
    <source>
        <dbReference type="PROSITE" id="PS50110"/>
    </source>
</evidence>
<dbReference type="Pfam" id="PF08447">
    <property type="entry name" value="PAS_3"/>
    <property type="match status" value="1"/>
</dbReference>
<dbReference type="SUPFAM" id="SSF55874">
    <property type="entry name" value="ATPase domain of HSP90 chaperone/DNA topoisomerase II/histidine kinase"/>
    <property type="match status" value="1"/>
</dbReference>
<dbReference type="RefSeq" id="WP_322607755.1">
    <property type="nucleotide sequence ID" value="NZ_JARVCO010000006.1"/>
</dbReference>
<dbReference type="SMART" id="SM00091">
    <property type="entry name" value="PAS"/>
    <property type="match status" value="6"/>
</dbReference>
<dbReference type="Pfam" id="PF00512">
    <property type="entry name" value="HisKA"/>
    <property type="match status" value="1"/>
</dbReference>
<dbReference type="Gene3D" id="1.10.287.130">
    <property type="match status" value="1"/>
</dbReference>
<dbReference type="Gene3D" id="3.40.190.10">
    <property type="entry name" value="Periplasmic binding protein-like II"/>
    <property type="match status" value="2"/>
</dbReference>
<dbReference type="PROSITE" id="PS50113">
    <property type="entry name" value="PAC"/>
    <property type="match status" value="4"/>
</dbReference>
<dbReference type="CDD" id="cd00130">
    <property type="entry name" value="PAS"/>
    <property type="match status" value="5"/>
</dbReference>
<dbReference type="SUPFAM" id="SSF53850">
    <property type="entry name" value="Periplasmic binding protein-like II"/>
    <property type="match status" value="1"/>
</dbReference>
<dbReference type="NCBIfam" id="TIGR00229">
    <property type="entry name" value="sensory_box"/>
    <property type="match status" value="4"/>
</dbReference>
<keyword evidence="7" id="KW-0732">Signal</keyword>
<keyword evidence="4" id="KW-0808">Transferase</keyword>
<dbReference type="InterPro" id="IPR013656">
    <property type="entry name" value="PAS_4"/>
</dbReference>
<dbReference type="InterPro" id="IPR000014">
    <property type="entry name" value="PAS"/>
</dbReference>
<dbReference type="PANTHER" id="PTHR43304">
    <property type="entry name" value="PHYTOCHROME-LIKE PROTEIN CPH1"/>
    <property type="match status" value="1"/>
</dbReference>
<dbReference type="InterPro" id="IPR001638">
    <property type="entry name" value="Solute-binding_3/MltF_N"/>
</dbReference>
<feature type="chain" id="PRO_5045844277" description="histidine kinase" evidence="7">
    <location>
        <begin position="22"/>
        <end position="1430"/>
    </location>
</feature>
<evidence type="ECO:0000256" key="5">
    <source>
        <dbReference type="ARBA" id="ARBA00022777"/>
    </source>
</evidence>
<dbReference type="Pfam" id="PF02518">
    <property type="entry name" value="HATPase_c"/>
    <property type="match status" value="1"/>
</dbReference>
<evidence type="ECO:0000256" key="7">
    <source>
        <dbReference type="SAM" id="SignalP"/>
    </source>
</evidence>
<dbReference type="CDD" id="cd00082">
    <property type="entry name" value="HisKA"/>
    <property type="match status" value="1"/>
</dbReference>
<dbReference type="Pfam" id="PF00497">
    <property type="entry name" value="SBP_bac_3"/>
    <property type="match status" value="1"/>
</dbReference>
<dbReference type="InterPro" id="IPR013655">
    <property type="entry name" value="PAS_fold_3"/>
</dbReference>
<proteinExistence type="predicted"/>
<feature type="domain" description="PAS" evidence="10">
    <location>
        <begin position="928"/>
        <end position="975"/>
    </location>
</feature>
<feature type="domain" description="PAS" evidence="10">
    <location>
        <begin position="676"/>
        <end position="740"/>
    </location>
</feature>
<dbReference type="SMART" id="SM00086">
    <property type="entry name" value="PAC"/>
    <property type="match status" value="5"/>
</dbReference>
<dbReference type="InterPro" id="IPR036890">
    <property type="entry name" value="HATPase_C_sf"/>
</dbReference>
<evidence type="ECO:0000259" key="11">
    <source>
        <dbReference type="PROSITE" id="PS50113"/>
    </source>
</evidence>
<sequence length="1430" mass="162229">MVRGFKLGLGVLLLGALSVMAEDAARAVRVGVFDMEPLNFVDEEGGAQGFNPDLLREIARVRGRWVPEFVPVTWAEGLAKLQREELDLMMCVTYTVERTEVMDFTETPVLEVWSQVCVAEESDVESVLDLHGLHVGIMKEGIHGKNFIQLAVAFGIDYTCTAYDSHREIFEALEAGEIDAGVVPNHYGLRFGRRYHVVGTPIQFSPAPVHFAAKRGRHADVLADIDAVLGPWKENRGSYYFRQFDYWFGAEHPWRVTVPFWVKALFGVTVFSTVLFLVLSWWLRREVKLRTERLSSSEERYRMLVENQSDLVVKVDADGTFLYVSPSYCEVFEKREEDLLGSTFLPLVHEEDRASTEMEFVKVFEPPHTAYMEQRAMTKSGWRWLSWQDTAILDESGKVQAIIGVGRDITERKEAELALKRTNERLQLATQAGKVGIWEYEFETDNLIWDDQMFEIFGVARETFNGKFHSWERSVHPDDVEKIQEEFRLAVEEHETFEAEFRIVTERLQVRHVRGLAQVEYDKEGKPRRVVGMNWDVTPYRQMVAALTASEQDYRNLFENMTTGFVLFEVVNSASGIPIDFRFSQLNESARKMAKRDRMELIGRSLKEVFQPLEEYWDSVLAKVAMTGTASSYENRMEAIGRYISVWIFVPKPGYLGVVVTDVTARRIAEEAVRQAQRQLQHIFDNTNDVIFTTDAEGSFTYINSAAEEVTGFPIGELIGKNLLDLAVPECRDEIAARLQWRGEGHTESGSFYFEMEHRDGSHLVLEIVTTVIPDAEGRLKEIHGIARDVTERIRTERELEESRLFQRRIIDTIPARVFWKDRNCIYMGCNSAFALDAGFECPDDLVGRSDFEMGWSETEADAYRRDDNEVMELELERINYEEPQTRPDGSKYWLSTSKVPIRDVDGRVIGVLGAYQDITVRKTLEEERARLTTAINQSAEAIVIMDLKGFIQYVNPAFETVTGFTPAEAVGRNLAIIKSGRHDDLFYSNIWKTIESGTSWNGRIVNRHKDGSLYTVESAISPVKDPTGTIEHYVVAIRDVTNQIELEQHVRQAQKMDAVGRLAGGVAHDFNNILQSILGFSGILMGELEEGSAPYEDVAEIRTAARRAGDLTRQLLTLSRKHNVEYSVLNLNHVILQNEKMMRRLIGEQIEFVFDLAEELKPVRADQSQIEQIILNLFINARDAMPEGGRLTVRTYNGSPWMEEVSEPEHGLICLQVSDSGHGIREDVRQHLFEPFYTTKQVGEGTGLGLSVVYGIVQRHSGRIEVESRVGEGAVFSVYLPVCAEQEGLAEEEDGMPVDERSLEGHGERILVMEDDTVVRDLTCRMLKDAGYDVESAADVAEAGRAMTEGCFDLLIADMVLPDGSGLELAQTFRKSDEHLAVLICSGYSHDSATHDVIKKNHFRYLEKPVGSMLLLQTVREMLDEASAV</sequence>
<dbReference type="SUPFAM" id="SSF55785">
    <property type="entry name" value="PYP-like sensor domain (PAS domain)"/>
    <property type="match status" value="6"/>
</dbReference>
<dbReference type="InterPro" id="IPR004358">
    <property type="entry name" value="Sig_transdc_His_kin-like_C"/>
</dbReference>
<evidence type="ECO:0000256" key="4">
    <source>
        <dbReference type="ARBA" id="ARBA00022679"/>
    </source>
</evidence>
<dbReference type="Gene3D" id="3.30.565.10">
    <property type="entry name" value="Histidine kinase-like ATPase, C-terminal domain"/>
    <property type="match status" value="1"/>
</dbReference>
<feature type="modified residue" description="4-aspartylphosphate" evidence="6">
    <location>
        <position position="1359"/>
    </location>
</feature>
<protein>
    <recommendedName>
        <fullName evidence="2">histidine kinase</fullName>
        <ecNumber evidence="2">2.7.13.3</ecNumber>
    </recommendedName>
</protein>
<feature type="domain" description="Response regulatory" evidence="9">
    <location>
        <begin position="1310"/>
        <end position="1424"/>
    </location>
</feature>
<comment type="catalytic activity">
    <reaction evidence="1">
        <text>ATP + protein L-histidine = ADP + protein N-phospho-L-histidine.</text>
        <dbReference type="EC" id="2.7.13.3"/>
    </reaction>
</comment>
<dbReference type="Gene3D" id="3.30.450.20">
    <property type="entry name" value="PAS domain"/>
    <property type="match status" value="6"/>
</dbReference>
<feature type="domain" description="PAS" evidence="10">
    <location>
        <begin position="422"/>
        <end position="494"/>
    </location>
</feature>
<feature type="domain" description="PAC" evidence="11">
    <location>
        <begin position="872"/>
        <end position="931"/>
    </location>
</feature>
<evidence type="ECO:0000259" key="10">
    <source>
        <dbReference type="PROSITE" id="PS50112"/>
    </source>
</evidence>
<dbReference type="InterPro" id="IPR052162">
    <property type="entry name" value="Sensor_kinase/Photoreceptor"/>
</dbReference>
<evidence type="ECO:0000256" key="3">
    <source>
        <dbReference type="ARBA" id="ARBA00022553"/>
    </source>
</evidence>
<feature type="domain" description="PAC" evidence="11">
    <location>
        <begin position="999"/>
        <end position="1053"/>
    </location>
</feature>
<dbReference type="PROSITE" id="PS50110">
    <property type="entry name" value="RESPONSE_REGULATORY"/>
    <property type="match status" value="1"/>
</dbReference>
<reference evidence="12 13" key="1">
    <citation type="journal article" date="2024" name="Appl. Environ. Microbiol.">
        <title>Pontiella agarivorans sp. nov., a novel marine anaerobic bacterium capable of degrading macroalgal polysaccharides and fixing nitrogen.</title>
        <authorList>
            <person name="Liu N."/>
            <person name="Kivenson V."/>
            <person name="Peng X."/>
            <person name="Cui Z."/>
            <person name="Lankiewicz T.S."/>
            <person name="Gosselin K.M."/>
            <person name="English C.J."/>
            <person name="Blair E.M."/>
            <person name="O'Malley M.A."/>
            <person name="Valentine D.L."/>
        </authorList>
    </citation>
    <scope>NUCLEOTIDE SEQUENCE [LARGE SCALE GENOMIC DNA]</scope>
    <source>
        <strain evidence="12 13">NLcol2</strain>
    </source>
</reference>
<feature type="domain" description="Histidine kinase" evidence="8">
    <location>
        <begin position="1066"/>
        <end position="1285"/>
    </location>
</feature>
<dbReference type="SMART" id="SM00388">
    <property type="entry name" value="HisKA"/>
    <property type="match status" value="1"/>
</dbReference>
<keyword evidence="3 6" id="KW-0597">Phosphoprotein</keyword>
<dbReference type="Pfam" id="PF00072">
    <property type="entry name" value="Response_reg"/>
    <property type="match status" value="1"/>
</dbReference>
<evidence type="ECO:0000256" key="1">
    <source>
        <dbReference type="ARBA" id="ARBA00000085"/>
    </source>
</evidence>